<dbReference type="InterPro" id="IPR003477">
    <property type="entry name" value="PemK-like"/>
</dbReference>
<protein>
    <submittedName>
        <fullName evidence="3">PemK-like, MazF-like toxin of type II toxin-antitoxin system</fullName>
    </submittedName>
</protein>
<accession>A0A1H1RDL0</accession>
<name>A0A1H1RDL0_9MICO</name>
<dbReference type="STRING" id="1136497.SAMN04489752_1489"/>
<keyword evidence="2" id="KW-1277">Toxin-antitoxin system</keyword>
<dbReference type="Pfam" id="PF02452">
    <property type="entry name" value="PemK_toxin"/>
    <property type="match status" value="1"/>
</dbReference>
<dbReference type="Proteomes" id="UP000199597">
    <property type="component" value="Chromosome I"/>
</dbReference>
<dbReference type="InterPro" id="IPR011067">
    <property type="entry name" value="Plasmid_toxin/cell-grow_inhib"/>
</dbReference>
<organism evidence="3 4">
    <name type="scientific">Brevibacterium siliguriense</name>
    <dbReference type="NCBI Taxonomy" id="1136497"/>
    <lineage>
        <taxon>Bacteria</taxon>
        <taxon>Bacillati</taxon>
        <taxon>Actinomycetota</taxon>
        <taxon>Actinomycetes</taxon>
        <taxon>Micrococcales</taxon>
        <taxon>Brevibacteriaceae</taxon>
        <taxon>Brevibacterium</taxon>
    </lineage>
</organism>
<evidence type="ECO:0000256" key="2">
    <source>
        <dbReference type="ARBA" id="ARBA00022649"/>
    </source>
</evidence>
<keyword evidence="4" id="KW-1185">Reference proteome</keyword>
<gene>
    <name evidence="3" type="ORF">SAMN04489752_1489</name>
</gene>
<sequence length="107" mass="11765">MTKMLRGEVWRATVSEAGPKLWVVVSHNARNRGFDSVLAVRVTTTNKNAQLPTAFEVPPNECIHGWIMCDTLTEIWEDDLVEQSAVGAVSSAVMKPLESHLLAALGY</sequence>
<dbReference type="SUPFAM" id="SSF50118">
    <property type="entry name" value="Cell growth inhibitor/plasmid maintenance toxic component"/>
    <property type="match status" value="1"/>
</dbReference>
<dbReference type="GO" id="GO:0003677">
    <property type="term" value="F:DNA binding"/>
    <property type="evidence" value="ECO:0007669"/>
    <property type="project" value="InterPro"/>
</dbReference>
<dbReference type="EMBL" id="LT629766">
    <property type="protein sequence ID" value="SDS33646.1"/>
    <property type="molecule type" value="Genomic_DNA"/>
</dbReference>
<evidence type="ECO:0000313" key="3">
    <source>
        <dbReference type="EMBL" id="SDS33646.1"/>
    </source>
</evidence>
<reference evidence="4" key="1">
    <citation type="submission" date="2016-10" db="EMBL/GenBank/DDBJ databases">
        <authorList>
            <person name="Varghese N."/>
            <person name="Submissions S."/>
        </authorList>
    </citation>
    <scope>NUCLEOTIDE SEQUENCE [LARGE SCALE GENOMIC DNA]</scope>
    <source>
        <strain evidence="4">DSM 23676</strain>
    </source>
</reference>
<dbReference type="OrthoDB" id="4966310at2"/>
<evidence type="ECO:0000256" key="1">
    <source>
        <dbReference type="ARBA" id="ARBA00007521"/>
    </source>
</evidence>
<proteinExistence type="inferred from homology"/>
<dbReference type="Gene3D" id="2.30.30.110">
    <property type="match status" value="1"/>
</dbReference>
<dbReference type="AlphaFoldDB" id="A0A1H1RDL0"/>
<evidence type="ECO:0000313" key="4">
    <source>
        <dbReference type="Proteomes" id="UP000199597"/>
    </source>
</evidence>
<comment type="similarity">
    <text evidence="1">Belongs to the PemK/MazF family.</text>
</comment>